<sequence>MSNIPEGFEPIFRSSPYLELLGPIFNKKTENGLVIGLRAEEKHCNAREQVHGGVFSSLADIALGYNAAFSGDSPVPIVTASLTIDYAGSAKLGDWIEIETDLQKVGRKMAFANCYFIVNTKRIARASGVFTVISA</sequence>
<dbReference type="STRING" id="1470434.AZF00_17150"/>
<proteinExistence type="inferred from homology"/>
<dbReference type="GO" id="GO:0047617">
    <property type="term" value="F:fatty acyl-CoA hydrolase activity"/>
    <property type="evidence" value="ECO:0007669"/>
    <property type="project" value="InterPro"/>
</dbReference>
<dbReference type="Proteomes" id="UP000074119">
    <property type="component" value="Chromosome"/>
</dbReference>
<dbReference type="EMBL" id="CP014544">
    <property type="protein sequence ID" value="AMO69922.1"/>
    <property type="molecule type" value="Genomic_DNA"/>
</dbReference>
<dbReference type="InterPro" id="IPR039298">
    <property type="entry name" value="ACOT13"/>
</dbReference>
<dbReference type="Gene3D" id="3.10.129.10">
    <property type="entry name" value="Hotdog Thioesterase"/>
    <property type="match status" value="1"/>
</dbReference>
<comment type="similarity">
    <text evidence="1">Belongs to the thioesterase PaaI family.</text>
</comment>
<evidence type="ECO:0000256" key="2">
    <source>
        <dbReference type="ARBA" id="ARBA00022801"/>
    </source>
</evidence>
<dbReference type="PANTHER" id="PTHR21660:SF1">
    <property type="entry name" value="ACYL-COENZYME A THIOESTERASE 13"/>
    <property type="match status" value="1"/>
</dbReference>
<dbReference type="RefSeq" id="WP_008252534.1">
    <property type="nucleotide sequence ID" value="NZ_CP014544.1"/>
</dbReference>
<organism evidence="4 5">
    <name type="scientific">Zhongshania aliphaticivorans</name>
    <dbReference type="NCBI Taxonomy" id="1470434"/>
    <lineage>
        <taxon>Bacteria</taxon>
        <taxon>Pseudomonadati</taxon>
        <taxon>Pseudomonadota</taxon>
        <taxon>Gammaproteobacteria</taxon>
        <taxon>Cellvibrionales</taxon>
        <taxon>Spongiibacteraceae</taxon>
        <taxon>Zhongshania</taxon>
    </lineage>
</organism>
<keyword evidence="2" id="KW-0378">Hydrolase</keyword>
<dbReference type="InterPro" id="IPR029069">
    <property type="entry name" value="HotDog_dom_sf"/>
</dbReference>
<evidence type="ECO:0000313" key="4">
    <source>
        <dbReference type="EMBL" id="AMO69922.1"/>
    </source>
</evidence>
<feature type="domain" description="Thioesterase" evidence="3">
    <location>
        <begin position="50"/>
        <end position="114"/>
    </location>
</feature>
<reference evidence="4 5" key="1">
    <citation type="submission" date="2015-12" db="EMBL/GenBank/DDBJ databases">
        <authorList>
            <person name="Shamseldin A."/>
            <person name="Moawad H."/>
            <person name="Abd El-Rahim W.M."/>
            <person name="Sadowsky M.J."/>
        </authorList>
    </citation>
    <scope>NUCLEOTIDE SEQUENCE [LARGE SCALE GENOMIC DNA]</scope>
    <source>
        <strain evidence="4 5">SM2</strain>
    </source>
</reference>
<gene>
    <name evidence="4" type="ORF">AZF00_17150</name>
</gene>
<dbReference type="AlphaFoldDB" id="A0A127M9K0"/>
<accession>A0A127M9K0</accession>
<evidence type="ECO:0000259" key="3">
    <source>
        <dbReference type="Pfam" id="PF03061"/>
    </source>
</evidence>
<dbReference type="Pfam" id="PF03061">
    <property type="entry name" value="4HBT"/>
    <property type="match status" value="1"/>
</dbReference>
<evidence type="ECO:0000313" key="5">
    <source>
        <dbReference type="Proteomes" id="UP000074119"/>
    </source>
</evidence>
<protein>
    <submittedName>
        <fullName evidence="4">Esterase</fullName>
    </submittedName>
</protein>
<dbReference type="KEGG" id="zal:AZF00_17150"/>
<evidence type="ECO:0000256" key="1">
    <source>
        <dbReference type="ARBA" id="ARBA00008324"/>
    </source>
</evidence>
<dbReference type="CDD" id="cd03443">
    <property type="entry name" value="PaaI_thioesterase"/>
    <property type="match status" value="1"/>
</dbReference>
<dbReference type="InterPro" id="IPR006683">
    <property type="entry name" value="Thioestr_dom"/>
</dbReference>
<dbReference type="PANTHER" id="PTHR21660">
    <property type="entry name" value="THIOESTERASE SUPERFAMILY MEMBER-RELATED"/>
    <property type="match status" value="1"/>
</dbReference>
<name>A0A127M9K0_9GAMM</name>
<dbReference type="SUPFAM" id="SSF54637">
    <property type="entry name" value="Thioesterase/thiol ester dehydrase-isomerase"/>
    <property type="match status" value="1"/>
</dbReference>